<proteinExistence type="inferred from homology"/>
<dbReference type="PANTHER" id="PTHR43343:SF3">
    <property type="entry name" value="PROTEASE DO-LIKE 8, CHLOROPLASTIC"/>
    <property type="match status" value="1"/>
</dbReference>
<dbReference type="InterPro" id="IPR001478">
    <property type="entry name" value="PDZ"/>
</dbReference>
<comment type="similarity">
    <text evidence="1">Belongs to the peptidase S1C family.</text>
</comment>
<evidence type="ECO:0000256" key="2">
    <source>
        <dbReference type="ARBA" id="ARBA00022670"/>
    </source>
</evidence>
<feature type="transmembrane region" description="Helical" evidence="5">
    <location>
        <begin position="12"/>
        <end position="32"/>
    </location>
</feature>
<dbReference type="InterPro" id="IPR051201">
    <property type="entry name" value="Chloro_Bact_Ser_Proteases"/>
</dbReference>
<dbReference type="InterPro" id="IPR009003">
    <property type="entry name" value="Peptidase_S1_PA"/>
</dbReference>
<dbReference type="PRINTS" id="PR00834">
    <property type="entry name" value="PROTEASES2C"/>
</dbReference>
<reference evidence="7" key="1">
    <citation type="submission" date="2019-08" db="EMBL/GenBank/DDBJ databases">
        <authorList>
            <person name="Kucharzyk K."/>
            <person name="Murdoch R.W."/>
            <person name="Higgins S."/>
            <person name="Loffler F."/>
        </authorList>
    </citation>
    <scope>NUCLEOTIDE SEQUENCE</scope>
</reference>
<evidence type="ECO:0000256" key="3">
    <source>
        <dbReference type="ARBA" id="ARBA00022801"/>
    </source>
</evidence>
<dbReference type="InterPro" id="IPR036034">
    <property type="entry name" value="PDZ_sf"/>
</dbReference>
<evidence type="ECO:0000313" key="7">
    <source>
        <dbReference type="EMBL" id="MPM04757.1"/>
    </source>
</evidence>
<dbReference type="Gene3D" id="2.40.10.10">
    <property type="entry name" value="Trypsin-like serine proteases"/>
    <property type="match status" value="2"/>
</dbReference>
<accession>A0A644WMD1</accession>
<dbReference type="EMBL" id="VSSQ01001068">
    <property type="protein sequence ID" value="MPM04757.1"/>
    <property type="molecule type" value="Genomic_DNA"/>
</dbReference>
<keyword evidence="5" id="KW-1133">Transmembrane helix</keyword>
<evidence type="ECO:0000259" key="6">
    <source>
        <dbReference type="PROSITE" id="PS50106"/>
    </source>
</evidence>
<dbReference type="Pfam" id="PF13180">
    <property type="entry name" value="PDZ_2"/>
    <property type="match status" value="1"/>
</dbReference>
<dbReference type="GO" id="GO:0006508">
    <property type="term" value="P:proteolysis"/>
    <property type="evidence" value="ECO:0007669"/>
    <property type="project" value="UniProtKB-KW"/>
</dbReference>
<evidence type="ECO:0000256" key="1">
    <source>
        <dbReference type="ARBA" id="ARBA00010541"/>
    </source>
</evidence>
<keyword evidence="5" id="KW-0812">Transmembrane</keyword>
<dbReference type="Gene3D" id="2.30.42.10">
    <property type="match status" value="1"/>
</dbReference>
<evidence type="ECO:0000256" key="5">
    <source>
        <dbReference type="SAM" id="Phobius"/>
    </source>
</evidence>
<feature type="domain" description="PDZ" evidence="6">
    <location>
        <begin position="302"/>
        <end position="408"/>
    </location>
</feature>
<dbReference type="SMART" id="SM00228">
    <property type="entry name" value="PDZ"/>
    <property type="match status" value="1"/>
</dbReference>
<organism evidence="7">
    <name type="scientific">bioreactor metagenome</name>
    <dbReference type="NCBI Taxonomy" id="1076179"/>
    <lineage>
        <taxon>unclassified sequences</taxon>
        <taxon>metagenomes</taxon>
        <taxon>ecological metagenomes</taxon>
    </lineage>
</organism>
<dbReference type="InterPro" id="IPR043504">
    <property type="entry name" value="Peptidase_S1_PA_chymotrypsin"/>
</dbReference>
<protein>
    <recommendedName>
        <fullName evidence="6">PDZ domain-containing protein</fullName>
    </recommendedName>
</protein>
<comment type="caution">
    <text evidence="7">The sequence shown here is derived from an EMBL/GenBank/DDBJ whole genome shotgun (WGS) entry which is preliminary data.</text>
</comment>
<keyword evidence="5" id="KW-0472">Membrane</keyword>
<keyword evidence="4" id="KW-0720">Serine protease</keyword>
<keyword evidence="2" id="KW-0645">Protease</keyword>
<dbReference type="GO" id="GO:0004252">
    <property type="term" value="F:serine-type endopeptidase activity"/>
    <property type="evidence" value="ECO:0007669"/>
    <property type="project" value="InterPro"/>
</dbReference>
<gene>
    <name evidence="7" type="ORF">SDC9_51036</name>
</gene>
<dbReference type="SUPFAM" id="SSF50494">
    <property type="entry name" value="Trypsin-like serine proteases"/>
    <property type="match status" value="1"/>
</dbReference>
<name>A0A644WMD1_9ZZZZ</name>
<dbReference type="InterPro" id="IPR001940">
    <property type="entry name" value="Peptidase_S1C"/>
</dbReference>
<dbReference type="AlphaFoldDB" id="A0A644WMD1"/>
<dbReference type="SUPFAM" id="SSF50156">
    <property type="entry name" value="PDZ domain-like"/>
    <property type="match status" value="1"/>
</dbReference>
<sequence length="430" mass="45935">MLRTTRMRVIRILLAILIGTASIVFAYILIRWTNSISEDKRKKDLAEVLKGVVENQGVEGLLSLSGVPVANIFHGEEGLLIFEGDERSWVYSADEKQTISVYENVNKSVVHITTIAEAQVNAFMDVLPAKGTGSGIILSTDGYILTNAHVVEKAASLKVGLYNNRSYPAKLVGIDSEDDLAVIKINVEKDVVLKPITLGTSEELKIGQKVIAIGNPFGYDRTLTVGVVSGLNRPVRTSDGKIIMNAIQTDASINPGNSGGPLLNGRGEVIGINSTIYSTTGSSQGLNFAIPIDTAIAVIPDLIKLGKVSRGWLDLAAVQLSPQLVAYAKLSVEKGVLVSQVVSGGFADKAGLRGGNQMVQYGSSVIYLGGDIITAVNGEVVEDLNDLYLALLPLKSGQKVSVTVNRKGESKQMQVELIERTAQHVSALVR</sequence>
<evidence type="ECO:0000256" key="4">
    <source>
        <dbReference type="ARBA" id="ARBA00022825"/>
    </source>
</evidence>
<dbReference type="Pfam" id="PF13365">
    <property type="entry name" value="Trypsin_2"/>
    <property type="match status" value="1"/>
</dbReference>
<dbReference type="FunFam" id="2.40.10.10:FF:000001">
    <property type="entry name" value="Periplasmic serine protease DegS"/>
    <property type="match status" value="1"/>
</dbReference>
<keyword evidence="3" id="KW-0378">Hydrolase</keyword>
<dbReference type="PROSITE" id="PS50106">
    <property type="entry name" value="PDZ"/>
    <property type="match status" value="1"/>
</dbReference>
<dbReference type="PANTHER" id="PTHR43343">
    <property type="entry name" value="PEPTIDASE S12"/>
    <property type="match status" value="1"/>
</dbReference>